<dbReference type="AlphaFoldDB" id="A0A1S9SN56"/>
<proteinExistence type="predicted"/>
<feature type="non-terminal residue" evidence="2">
    <location>
        <position position="140"/>
    </location>
</feature>
<gene>
    <name evidence="2" type="ORF">BW900_31635</name>
</gene>
<dbReference type="Pfam" id="PF08453">
    <property type="entry name" value="Peptidase_M9_N"/>
    <property type="match status" value="1"/>
</dbReference>
<dbReference type="Proteomes" id="UP000190696">
    <property type="component" value="Unassembled WGS sequence"/>
</dbReference>
<feature type="domain" description="Peptidase M9 collagenase N-terminal" evidence="1">
    <location>
        <begin position="82"/>
        <end position="139"/>
    </location>
</feature>
<accession>A0A1S9SN56</accession>
<reference evidence="2 3" key="1">
    <citation type="submission" date="2017-01" db="EMBL/GenBank/DDBJ databases">
        <title>Bacillus cereus isolates.</title>
        <authorList>
            <person name="Beno S.M."/>
        </authorList>
    </citation>
    <scope>NUCLEOTIDE SEQUENCE [LARGE SCALE GENOMIC DNA]</scope>
    <source>
        <strain evidence="2 3">FSL W7-1108</strain>
    </source>
</reference>
<protein>
    <recommendedName>
        <fullName evidence="1">Peptidase M9 collagenase N-terminal domain-containing protein</fullName>
    </recommendedName>
</protein>
<dbReference type="EMBL" id="MUAI01000158">
    <property type="protein sequence ID" value="OOQ99174.1"/>
    <property type="molecule type" value="Genomic_DNA"/>
</dbReference>
<organism evidence="2 3">
    <name type="scientific">Bacillus mycoides</name>
    <dbReference type="NCBI Taxonomy" id="1405"/>
    <lineage>
        <taxon>Bacteria</taxon>
        <taxon>Bacillati</taxon>
        <taxon>Bacillota</taxon>
        <taxon>Bacilli</taxon>
        <taxon>Bacillales</taxon>
        <taxon>Bacillaceae</taxon>
        <taxon>Bacillus</taxon>
        <taxon>Bacillus cereus group</taxon>
    </lineage>
</organism>
<comment type="caution">
    <text evidence="2">The sequence shown here is derived from an EMBL/GenBank/DDBJ whole genome shotgun (WGS) entry which is preliminary data.</text>
</comment>
<evidence type="ECO:0000259" key="1">
    <source>
        <dbReference type="Pfam" id="PF08453"/>
    </source>
</evidence>
<dbReference type="InterPro" id="IPR013661">
    <property type="entry name" value="Peptidase_M9_N_dom"/>
</dbReference>
<feature type="non-terminal residue" evidence="2">
    <location>
        <position position="1"/>
    </location>
</feature>
<evidence type="ECO:0000313" key="3">
    <source>
        <dbReference type="Proteomes" id="UP000190696"/>
    </source>
</evidence>
<sequence length="140" mass="15762">GISTVALSFGSIQTQVSAEENTPYNVLQKKPIGIETSTDEIAHSTKADETLSYEERLKVGDFSQRPTSVVKRAAAKQFQQKYSVAELNRMSDDELIDTLANVSWDQITDLSQFNQETKVFYQNKERIQVIIDELGRRGST</sequence>
<dbReference type="RefSeq" id="WP_207554105.1">
    <property type="nucleotide sequence ID" value="NZ_MUAI01000158.1"/>
</dbReference>
<evidence type="ECO:0000313" key="2">
    <source>
        <dbReference type="EMBL" id="OOQ99174.1"/>
    </source>
</evidence>
<name>A0A1S9SN56_BACMY</name>